<evidence type="ECO:0000313" key="1">
    <source>
        <dbReference type="EnsemblMetazoa" id="SCAU006705-PA"/>
    </source>
</evidence>
<dbReference type="VEuPathDB" id="VectorBase:SCAU006705"/>
<gene>
    <name evidence="1" type="primary">106093678</name>
</gene>
<proteinExistence type="predicted"/>
<protein>
    <submittedName>
        <fullName evidence="1">Uncharacterized protein</fullName>
    </submittedName>
</protein>
<sequence>MSSDEDGMAIHCQLQIPEKSHNKNGAQRSSDFGSTPIGRWPDVLSSKFKFPTFLNPPWKIRCICIDYLCLVLVLTQQCFACSNTNKTTVWCKIVYVSFPTVVRHTSRTQLRHKDTHKLGVICMECGLQSSWPDNAQGNTLGTSFNKITALTNAQYNAAATRSITVPRPMA</sequence>
<keyword evidence="2" id="KW-1185">Reference proteome</keyword>
<evidence type="ECO:0000313" key="2">
    <source>
        <dbReference type="Proteomes" id="UP000095300"/>
    </source>
</evidence>
<name>A0A1I8PC38_STOCA</name>
<dbReference type="AlphaFoldDB" id="A0A1I8PC38"/>
<dbReference type="Proteomes" id="UP000095300">
    <property type="component" value="Unassembled WGS sequence"/>
</dbReference>
<reference evidence="1" key="1">
    <citation type="submission" date="2020-05" db="UniProtKB">
        <authorList>
            <consortium name="EnsemblMetazoa"/>
        </authorList>
    </citation>
    <scope>IDENTIFICATION</scope>
    <source>
        <strain evidence="1">USDA</strain>
    </source>
</reference>
<dbReference type="EnsemblMetazoa" id="SCAU006705-RA">
    <property type="protein sequence ID" value="SCAU006705-PA"/>
    <property type="gene ID" value="SCAU006705"/>
</dbReference>
<accession>A0A1I8PC38</accession>
<organism evidence="1 2">
    <name type="scientific">Stomoxys calcitrans</name>
    <name type="common">Stable fly</name>
    <name type="synonym">Conops calcitrans</name>
    <dbReference type="NCBI Taxonomy" id="35570"/>
    <lineage>
        <taxon>Eukaryota</taxon>
        <taxon>Metazoa</taxon>
        <taxon>Ecdysozoa</taxon>
        <taxon>Arthropoda</taxon>
        <taxon>Hexapoda</taxon>
        <taxon>Insecta</taxon>
        <taxon>Pterygota</taxon>
        <taxon>Neoptera</taxon>
        <taxon>Endopterygota</taxon>
        <taxon>Diptera</taxon>
        <taxon>Brachycera</taxon>
        <taxon>Muscomorpha</taxon>
        <taxon>Muscoidea</taxon>
        <taxon>Muscidae</taxon>
        <taxon>Stomoxys</taxon>
    </lineage>
</organism>